<dbReference type="PROSITE" id="PS50076">
    <property type="entry name" value="DNAJ_2"/>
    <property type="match status" value="1"/>
</dbReference>
<protein>
    <recommendedName>
        <fullName evidence="4">J domain-containing protein</fullName>
    </recommendedName>
</protein>
<dbReference type="EMBL" id="HBFA01007397">
    <property type="protein sequence ID" value="CAD8655257.1"/>
    <property type="molecule type" value="Transcribed_RNA"/>
</dbReference>
<feature type="compositionally biased region" description="Basic and acidic residues" evidence="3">
    <location>
        <begin position="120"/>
        <end position="130"/>
    </location>
</feature>
<dbReference type="SMART" id="SM00322">
    <property type="entry name" value="KH"/>
    <property type="match status" value="1"/>
</dbReference>
<feature type="compositionally biased region" description="Low complexity" evidence="3">
    <location>
        <begin position="131"/>
        <end position="144"/>
    </location>
</feature>
<dbReference type="Pfam" id="PF00013">
    <property type="entry name" value="KH_1"/>
    <property type="match status" value="1"/>
</dbReference>
<reference evidence="5" key="1">
    <citation type="submission" date="2021-01" db="EMBL/GenBank/DDBJ databases">
        <authorList>
            <person name="Corre E."/>
            <person name="Pelletier E."/>
            <person name="Niang G."/>
            <person name="Scheremetjew M."/>
            <person name="Finn R."/>
            <person name="Kale V."/>
            <person name="Holt S."/>
            <person name="Cochrane G."/>
            <person name="Meng A."/>
            <person name="Brown T."/>
            <person name="Cohen L."/>
        </authorList>
    </citation>
    <scope>NUCLEOTIDE SEQUENCE</scope>
    <source>
        <strain evidence="5">CCMP722</strain>
    </source>
</reference>
<dbReference type="PRINTS" id="PR00625">
    <property type="entry name" value="JDOMAIN"/>
</dbReference>
<dbReference type="InterPro" id="IPR036869">
    <property type="entry name" value="J_dom_sf"/>
</dbReference>
<dbReference type="SUPFAM" id="SSF54791">
    <property type="entry name" value="Eukaryotic type KH-domain (KH-domain type I)"/>
    <property type="match status" value="1"/>
</dbReference>
<feature type="region of interest" description="Disordered" evidence="3">
    <location>
        <begin position="1"/>
        <end position="166"/>
    </location>
</feature>
<evidence type="ECO:0000259" key="4">
    <source>
        <dbReference type="PROSITE" id="PS50076"/>
    </source>
</evidence>
<feature type="compositionally biased region" description="Low complexity" evidence="3">
    <location>
        <begin position="99"/>
        <end position="119"/>
    </location>
</feature>
<dbReference type="InterPro" id="IPR001623">
    <property type="entry name" value="DnaJ_domain"/>
</dbReference>
<organism evidence="5">
    <name type="scientific">Pyramimonas obovata</name>
    <dbReference type="NCBI Taxonomy" id="1411642"/>
    <lineage>
        <taxon>Eukaryota</taxon>
        <taxon>Viridiplantae</taxon>
        <taxon>Chlorophyta</taxon>
        <taxon>Pyramimonadophyceae</taxon>
        <taxon>Pyramimonadales</taxon>
        <taxon>Pyramimonadaceae</taxon>
        <taxon>Pyramimonas</taxon>
        <taxon>Pyramimonas incertae sedis</taxon>
    </lineage>
</organism>
<dbReference type="AlphaFoldDB" id="A0A7S0MYR3"/>
<feature type="compositionally biased region" description="Acidic residues" evidence="3">
    <location>
        <begin position="233"/>
        <end position="244"/>
    </location>
</feature>
<sequence>MGRSRSRSPDRRHRKDDRKSSRRSRSRERSDRRRSRSRDRKDRRRSRSRDRNRRRSRSRERTDRRRSESREKQKPPTPPPEAPKEESAAEKRKKRLEAWKAQQAAQAPSPPTEDAAASKAAEKAAAEERAAATAAAFREAAMAEVLEENQPKKTWRPGTGPLEDYPFATAQKAPTQVVEEDEVDPLDAFMSNVDSEVKQAQEAELKAKMEARLQRAKEIAEGKPAKQMKGLGDDDDDSDADPDPDATVTIPTNKIKLVIGKGGETIGWIQKKSKARLQVKKEDDEIYGEHKAFGAGAAVAAAAAAAKERPAETVIEIFGGEKEVEVAKRMIQEVFEKAEVAKKEQRAKDAEWQKKKKQRQREIYYLRHRADYEVLGVRVGATKDEIKKAYRLLAKKWHPDKHQSAGPEALAAAGLKFQEIQKAFDSLMSTDEDATVEALTGGASKK</sequence>
<feature type="region of interest" description="Disordered" evidence="3">
    <location>
        <begin position="216"/>
        <end position="248"/>
    </location>
</feature>
<accession>A0A7S0MYR3</accession>
<dbReference type="SUPFAM" id="SSF46565">
    <property type="entry name" value="Chaperone J-domain"/>
    <property type="match status" value="1"/>
</dbReference>
<dbReference type="CDD" id="cd00105">
    <property type="entry name" value="KH-I"/>
    <property type="match status" value="1"/>
</dbReference>
<dbReference type="InterPro" id="IPR004088">
    <property type="entry name" value="KH_dom_type_1"/>
</dbReference>
<evidence type="ECO:0000313" key="5">
    <source>
        <dbReference type="EMBL" id="CAD8655257.1"/>
    </source>
</evidence>
<feature type="coiled-coil region" evidence="2">
    <location>
        <begin position="324"/>
        <end position="360"/>
    </location>
</feature>
<dbReference type="Gene3D" id="3.30.1370.10">
    <property type="entry name" value="K Homology domain, type 1"/>
    <property type="match status" value="1"/>
</dbReference>
<dbReference type="Gene3D" id="1.10.287.110">
    <property type="entry name" value="DnaJ domain"/>
    <property type="match status" value="1"/>
</dbReference>
<dbReference type="InterPro" id="IPR004087">
    <property type="entry name" value="KH_dom"/>
</dbReference>
<feature type="compositionally biased region" description="Basic residues" evidence="3">
    <location>
        <begin position="1"/>
        <end position="58"/>
    </location>
</feature>
<evidence type="ECO:0000256" key="3">
    <source>
        <dbReference type="SAM" id="MobiDB-lite"/>
    </source>
</evidence>
<dbReference type="PANTHER" id="PTHR24074">
    <property type="entry name" value="CO-CHAPERONE PROTEIN DJLA"/>
    <property type="match status" value="1"/>
</dbReference>
<keyword evidence="1" id="KW-0694">RNA-binding</keyword>
<dbReference type="CDD" id="cd06257">
    <property type="entry name" value="DnaJ"/>
    <property type="match status" value="1"/>
</dbReference>
<dbReference type="GO" id="GO:0003723">
    <property type="term" value="F:RNA binding"/>
    <property type="evidence" value="ECO:0007669"/>
    <property type="project" value="UniProtKB-UniRule"/>
</dbReference>
<evidence type="ECO:0000256" key="1">
    <source>
        <dbReference type="PROSITE-ProRule" id="PRU00117"/>
    </source>
</evidence>
<feature type="compositionally biased region" description="Basic and acidic residues" evidence="3">
    <location>
        <begin position="59"/>
        <end position="74"/>
    </location>
</feature>
<name>A0A7S0MYR3_9CHLO</name>
<gene>
    <name evidence="5" type="ORF">POBO1169_LOCUS3847</name>
</gene>
<keyword evidence="2" id="KW-0175">Coiled coil</keyword>
<evidence type="ECO:0000256" key="2">
    <source>
        <dbReference type="SAM" id="Coils"/>
    </source>
</evidence>
<dbReference type="SMART" id="SM00271">
    <property type="entry name" value="DnaJ"/>
    <property type="match status" value="1"/>
</dbReference>
<proteinExistence type="predicted"/>
<dbReference type="InterPro" id="IPR036612">
    <property type="entry name" value="KH_dom_type_1_sf"/>
</dbReference>
<dbReference type="Pfam" id="PF00226">
    <property type="entry name" value="DnaJ"/>
    <property type="match status" value="1"/>
</dbReference>
<dbReference type="InterPro" id="IPR050817">
    <property type="entry name" value="DjlA_DnaK_co-chaperone"/>
</dbReference>
<dbReference type="PROSITE" id="PS50084">
    <property type="entry name" value="KH_TYPE_1"/>
    <property type="match status" value="1"/>
</dbReference>
<feature type="domain" description="J" evidence="4">
    <location>
        <begin position="370"/>
        <end position="432"/>
    </location>
</feature>